<dbReference type="InterPro" id="IPR020845">
    <property type="entry name" value="AMP-binding_CS"/>
</dbReference>
<dbReference type="Pfam" id="PF13193">
    <property type="entry name" value="AMP-binding_C"/>
    <property type="match status" value="1"/>
</dbReference>
<dbReference type="Gene3D" id="3.30.300.30">
    <property type="match status" value="1"/>
</dbReference>
<dbReference type="InterPro" id="IPR050237">
    <property type="entry name" value="ATP-dep_AMP-bd_enzyme"/>
</dbReference>
<keyword evidence="4" id="KW-1185">Reference proteome</keyword>
<dbReference type="RefSeq" id="WP_308478104.1">
    <property type="nucleotide sequence ID" value="NZ_OY726397.1"/>
</dbReference>
<evidence type="ECO:0000313" key="4">
    <source>
        <dbReference type="Proteomes" id="UP001190465"/>
    </source>
</evidence>
<dbReference type="PANTHER" id="PTHR43767:SF12">
    <property type="entry name" value="AMP-DEPENDENT SYNTHETASE AND LIGASE"/>
    <property type="match status" value="1"/>
</dbReference>
<dbReference type="PROSITE" id="PS00455">
    <property type="entry name" value="AMP_BINDING"/>
    <property type="match status" value="1"/>
</dbReference>
<feature type="domain" description="AMP-binding enzyme C-terminal" evidence="2">
    <location>
        <begin position="419"/>
        <end position="494"/>
    </location>
</feature>
<dbReference type="InterPro" id="IPR042099">
    <property type="entry name" value="ANL_N_sf"/>
</dbReference>
<dbReference type="SUPFAM" id="SSF56801">
    <property type="entry name" value="Acetyl-CoA synthetase-like"/>
    <property type="match status" value="1"/>
</dbReference>
<sequence length="519" mass="54837">MHSPAHILTHAAEKFGDKPALITAERTLSYRELEEAANGVAHGLLERGVRPGQTVSLYSTNRWEWIVTYHGALKAGAVVNPVNVMLTRDELAYVLRDCAATAVFAGGEQAEWIRDLARDLPGIRAVVAFGAAPAGTTPFEALLTPHPDRPDVAMPGPTDPSTIGYTSGTTGHPKGAIQSHRAVLTNCALTATMHGRSAADIVVTALPAPHVYGNVAINSTFLTGGTVVLMQRFEPAAALRLIEQHRATMFEGVPAMYAMMLADPALTGTDLTSLTRCTVGGQTFPVATLEKWEAVSGVRLIELWGMTEIAGLGLTHAVHAPAVPGSVGVALPGVQVRIADLENSAVDAPAGEPGELMVRGPVVMLGYHDNPAATAETIEPDGWLHTGDIATMADTGHVFIVDRRKDMIISGGYNIYPAEIERVLSAHPGVALVAAGPVPDPVKGELPCAYVVRAPGSTVTEAELADFAGTRLAAYKRPRLFSFVDALPTTSSGKVMRRALRDLRADTQSDTPERVGDTS</sequence>
<protein>
    <submittedName>
        <fullName evidence="3">AMP-binding protein</fullName>
    </submittedName>
</protein>
<dbReference type="Proteomes" id="UP001190465">
    <property type="component" value="Chromosome"/>
</dbReference>
<evidence type="ECO:0000259" key="2">
    <source>
        <dbReference type="Pfam" id="PF13193"/>
    </source>
</evidence>
<reference evidence="3 4" key="1">
    <citation type="submission" date="2023-08" db="EMBL/GenBank/DDBJ databases">
        <authorList>
            <person name="Folkvardsen B D."/>
            <person name="Norman A."/>
        </authorList>
    </citation>
    <scope>NUCLEOTIDE SEQUENCE [LARGE SCALE GENOMIC DNA]</scope>
    <source>
        <strain evidence="3 4">Mu0053</strain>
    </source>
</reference>
<gene>
    <name evidence="3" type="ORF">MU0053_002648</name>
</gene>
<dbReference type="Gene3D" id="3.40.50.12780">
    <property type="entry name" value="N-terminal domain of ligase-like"/>
    <property type="match status" value="1"/>
</dbReference>
<dbReference type="EMBL" id="OY726397">
    <property type="protein sequence ID" value="CAJ1504290.1"/>
    <property type="molecule type" value="Genomic_DNA"/>
</dbReference>
<dbReference type="InterPro" id="IPR025110">
    <property type="entry name" value="AMP-bd_C"/>
</dbReference>
<name>A0ABM9LT61_9MYCO</name>
<evidence type="ECO:0000259" key="1">
    <source>
        <dbReference type="Pfam" id="PF00501"/>
    </source>
</evidence>
<accession>A0ABM9LT61</accession>
<organism evidence="3 4">
    <name type="scientific">[Mycobacterium] burgundiense</name>
    <dbReference type="NCBI Taxonomy" id="3064286"/>
    <lineage>
        <taxon>Bacteria</taxon>
        <taxon>Bacillati</taxon>
        <taxon>Actinomycetota</taxon>
        <taxon>Actinomycetes</taxon>
        <taxon>Mycobacteriales</taxon>
        <taxon>Mycobacteriaceae</taxon>
        <taxon>Mycolicibacterium</taxon>
    </lineage>
</organism>
<proteinExistence type="predicted"/>
<dbReference type="Pfam" id="PF00501">
    <property type="entry name" value="AMP-binding"/>
    <property type="match status" value="1"/>
</dbReference>
<dbReference type="PANTHER" id="PTHR43767">
    <property type="entry name" value="LONG-CHAIN-FATTY-ACID--COA LIGASE"/>
    <property type="match status" value="1"/>
</dbReference>
<dbReference type="InterPro" id="IPR045851">
    <property type="entry name" value="AMP-bd_C_sf"/>
</dbReference>
<feature type="domain" description="AMP-dependent synthetase/ligase" evidence="1">
    <location>
        <begin position="9"/>
        <end position="368"/>
    </location>
</feature>
<dbReference type="InterPro" id="IPR000873">
    <property type="entry name" value="AMP-dep_synth/lig_dom"/>
</dbReference>
<evidence type="ECO:0000313" key="3">
    <source>
        <dbReference type="EMBL" id="CAJ1504290.1"/>
    </source>
</evidence>